<dbReference type="VEuPathDB" id="MicrosporidiaDB:M970_050860"/>
<organism evidence="2">
    <name type="scientific">Encephalitozoon cuniculi</name>
    <name type="common">Microsporidian parasite</name>
    <dbReference type="NCBI Taxonomy" id="6035"/>
    <lineage>
        <taxon>Eukaryota</taxon>
        <taxon>Fungi</taxon>
        <taxon>Fungi incertae sedis</taxon>
        <taxon>Microsporidia</taxon>
        <taxon>Unikaryonidae</taxon>
        <taxon>Encephalitozoon</taxon>
    </lineage>
</organism>
<evidence type="ECO:0000256" key="1">
    <source>
        <dbReference type="SAM" id="MobiDB-lite"/>
    </source>
</evidence>
<feature type="region of interest" description="Disordered" evidence="1">
    <location>
        <begin position="50"/>
        <end position="70"/>
    </location>
</feature>
<dbReference type="VEuPathDB" id="MicrosporidiaDB:AEWR_050860"/>
<dbReference type="VEuPathDB" id="MicrosporidiaDB:ECU05_0880"/>
<sequence>MLENLDGFIFRRSAGQGPKVRRILEEGKELSAVRGNTDGIFSFRFVRGGKRKDGEDQGPSAKKAKEESGGCIQDGCEGIAENGMELSIGGGEDFSGSILIKEAPKKKTSASDLHGRLGEDSTLKDLVVLCVEHVLQKKRIEYGVSLERRLQESESFIGKKDVEKEIEKVDQKIVWAEREGEKWNRLKDDVMSSSHIEIREPKRTGRDFGYAEKMEEIDREFAGRIRRLEFLKESARIRISHIKEQSEDLLGKIFKIVCKEKKMDTFFLLKTLSKTSK</sequence>
<dbReference type="VEuPathDB" id="MicrosporidiaDB:AEWD_050860"/>
<reference evidence="2" key="1">
    <citation type="journal article" date="2013" name="Eukaryot. Cell">
        <title>Extremely Reduced Levels of Heterozygosity in the Vertebrate Pathogen Encephalitozoon cuniculi.</title>
        <authorList>
            <person name="Selman M."/>
            <person name="Sak B."/>
            <person name="Kvac M."/>
            <person name="Farinelli L."/>
            <person name="Weiss L.M."/>
            <person name="Corradi N."/>
        </authorList>
    </citation>
    <scope>NUCLEOTIDE SEQUENCE</scope>
</reference>
<evidence type="ECO:0000313" key="2">
    <source>
        <dbReference type="EMBL" id="AGE95430.1"/>
    </source>
</evidence>
<name>M1K8N5_ENCCN</name>
<protein>
    <submittedName>
        <fullName evidence="2">Uncharacterized protein</fullName>
    </submittedName>
</protein>
<proteinExistence type="predicted"/>
<dbReference type="VEuPathDB" id="MicrosporidiaDB:AEWQ_050860"/>
<dbReference type="AlphaFoldDB" id="M1K8N5"/>
<dbReference type="EMBL" id="KC513607">
    <property type="protein sequence ID" value="AGE95430.1"/>
    <property type="molecule type" value="Genomic_DNA"/>
</dbReference>
<accession>M1K8N5</accession>
<gene>
    <name evidence="2" type="ORF">ECU05_0880</name>
</gene>